<dbReference type="OrthoDB" id="360918at2759"/>
<dbReference type="KEGG" id="beq:BEWA_042510"/>
<evidence type="ECO:0000313" key="3">
    <source>
        <dbReference type="EMBL" id="EKX74213.1"/>
    </source>
</evidence>
<dbReference type="RefSeq" id="XP_004833665.1">
    <property type="nucleotide sequence ID" value="XM_004833608.1"/>
</dbReference>
<feature type="transmembrane region" description="Helical" evidence="1">
    <location>
        <begin position="216"/>
        <end position="237"/>
    </location>
</feature>
<dbReference type="EMBL" id="ACOU01000002">
    <property type="protein sequence ID" value="EKX74213.1"/>
    <property type="molecule type" value="Genomic_DNA"/>
</dbReference>
<dbReference type="STRING" id="1537102.L1LGE1"/>
<comment type="caution">
    <text evidence="3">The sequence shown here is derived from an EMBL/GenBank/DDBJ whole genome shotgun (WGS) entry which is preliminary data.</text>
</comment>
<organism evidence="3 4">
    <name type="scientific">Theileria equi strain WA</name>
    <dbReference type="NCBI Taxonomy" id="1537102"/>
    <lineage>
        <taxon>Eukaryota</taxon>
        <taxon>Sar</taxon>
        <taxon>Alveolata</taxon>
        <taxon>Apicomplexa</taxon>
        <taxon>Aconoidasida</taxon>
        <taxon>Piroplasmida</taxon>
        <taxon>Theileriidae</taxon>
        <taxon>Theileria</taxon>
    </lineage>
</organism>
<keyword evidence="1" id="KW-0472">Membrane</keyword>
<proteinExistence type="predicted"/>
<keyword evidence="1" id="KW-1133">Transmembrane helix</keyword>
<keyword evidence="1" id="KW-0812">Transmembrane</keyword>
<evidence type="ECO:0000256" key="1">
    <source>
        <dbReference type="SAM" id="Phobius"/>
    </source>
</evidence>
<feature type="transmembrane region" description="Helical" evidence="1">
    <location>
        <begin position="138"/>
        <end position="158"/>
    </location>
</feature>
<keyword evidence="4" id="KW-1185">Reference proteome</keyword>
<sequence length="514" mass="56084">MSKDLQKGAMFMAGLTLLQSLRVALTGAKFALDRFKIPQQYASSFINMVHNPMELATFTGMAIVTSISWTSWFKSCSGYFATFTNATLCLSFILLLYAFASGGQMGDLTFYYWTIVFGSFIYGLNVATVMTVASADAALFNVGIPLSGIQVSVYYYIFTKLARWRNWSNVSYWIIFWQLVIAILISFASAVLWVIIAIQGPSGGSTGKEGKNTGVAWSPILMGVVGMGGIYAFYPAIAPYKLTDVGTGYTIDLVVLFMSAVPGIFIVILCLCNGGNGPGPDQPWENLYGWWHAAWLFAIPHITAMVLCFVTLHYPDSGVASSIKSSGLKVGAITVTLKFCEEGLKAVSYAGAGKQVGKYCSCPCKSQCTRDSDCKCPCKETNTNCKTSCKCCKTCHGRADCRPSECNEGNPCKCKCCKDNGGAISSVNAFLSQGLMIILAFTGDGYLKTYSKYEHDRAKWPTKNFGTFRSILYWTGSGMWVACKSVKSSFTKNVRCKVLGKSEALLIVYADQEF</sequence>
<accession>L1LGE1</accession>
<reference evidence="3 4" key="1">
    <citation type="journal article" date="2012" name="BMC Genomics">
        <title>Comparative genomic analysis and phylogenetic position of Theileria equi.</title>
        <authorList>
            <person name="Kappmeyer L.S."/>
            <person name="Thiagarajan M."/>
            <person name="Herndon D.R."/>
            <person name="Ramsay J.D."/>
            <person name="Caler E."/>
            <person name="Djikeng A."/>
            <person name="Gillespie J.J."/>
            <person name="Lau A.O."/>
            <person name="Roalson E.H."/>
            <person name="Silva J.C."/>
            <person name="Silva M.G."/>
            <person name="Suarez C.E."/>
            <person name="Ueti M.W."/>
            <person name="Nene V.M."/>
            <person name="Mealey R.H."/>
            <person name="Knowles D.P."/>
            <person name="Brayton K.A."/>
        </authorList>
    </citation>
    <scope>NUCLEOTIDE SEQUENCE [LARGE SCALE GENOMIC DNA]</scope>
    <source>
        <strain evidence="3 4">WA</strain>
    </source>
</reference>
<feature type="chain" id="PRO_5003953344" evidence="2">
    <location>
        <begin position="21"/>
        <end position="514"/>
    </location>
</feature>
<protein>
    <submittedName>
        <fullName evidence="3">Uncharacterized protein</fullName>
    </submittedName>
</protein>
<feature type="transmembrane region" description="Helical" evidence="1">
    <location>
        <begin position="170"/>
        <end position="196"/>
    </location>
</feature>
<feature type="transmembrane region" description="Helical" evidence="1">
    <location>
        <begin position="78"/>
        <end position="98"/>
    </location>
</feature>
<dbReference type="VEuPathDB" id="PiroplasmaDB:BEWA_042510"/>
<dbReference type="GeneID" id="15807661"/>
<evidence type="ECO:0000256" key="2">
    <source>
        <dbReference type="SAM" id="SignalP"/>
    </source>
</evidence>
<dbReference type="AlphaFoldDB" id="L1LGE1"/>
<dbReference type="Proteomes" id="UP000031512">
    <property type="component" value="Unassembled WGS sequence"/>
</dbReference>
<feature type="transmembrane region" description="Helical" evidence="1">
    <location>
        <begin position="110"/>
        <end position="132"/>
    </location>
</feature>
<keyword evidence="2" id="KW-0732">Signal</keyword>
<gene>
    <name evidence="3" type="ORF">BEWA_042510</name>
</gene>
<name>L1LGE1_THEEQ</name>
<evidence type="ECO:0000313" key="4">
    <source>
        <dbReference type="Proteomes" id="UP000031512"/>
    </source>
</evidence>
<feature type="signal peptide" evidence="2">
    <location>
        <begin position="1"/>
        <end position="20"/>
    </location>
</feature>
<feature type="transmembrane region" description="Helical" evidence="1">
    <location>
        <begin position="289"/>
        <end position="314"/>
    </location>
</feature>
<feature type="transmembrane region" description="Helical" evidence="1">
    <location>
        <begin position="249"/>
        <end position="269"/>
    </location>
</feature>